<evidence type="ECO:0000313" key="2">
    <source>
        <dbReference type="Proteomes" id="UP000009340"/>
    </source>
</evidence>
<organism evidence="1 2">
    <name type="scientific">Cronobacter condimenti 1330</name>
    <dbReference type="NCBI Taxonomy" id="1073999"/>
    <lineage>
        <taxon>Bacteria</taxon>
        <taxon>Pseudomonadati</taxon>
        <taxon>Pseudomonadota</taxon>
        <taxon>Gammaproteobacteria</taxon>
        <taxon>Enterobacterales</taxon>
        <taxon>Enterobacteriaceae</taxon>
        <taxon>Cronobacter</taxon>
    </lineage>
</organism>
<evidence type="ECO:0000313" key="1">
    <source>
        <dbReference type="EMBL" id="CCJ72306.1"/>
    </source>
</evidence>
<protein>
    <submittedName>
        <fullName evidence="1">Uncharacterized protein</fullName>
    </submittedName>
</protein>
<accession>K7ZZT9</accession>
<dbReference type="EMBL" id="CAKW01000063">
    <property type="protein sequence ID" value="CCJ72306.1"/>
    <property type="molecule type" value="Genomic_DNA"/>
</dbReference>
<comment type="caution">
    <text evidence="1">The sequence shown here is derived from an EMBL/GenBank/DDBJ whole genome shotgun (WGS) entry which is preliminary data.</text>
</comment>
<sequence length="52" mass="6050">MLRKGKRAGAWFQASLAPEFALNRYRQLLEKIEGVIEDKMRAGSKKESKRKK</sequence>
<reference evidence="1" key="1">
    <citation type="submission" date="2012-07" db="EMBL/GenBank/DDBJ databases">
        <authorList>
            <person name="Cummings C."/>
        </authorList>
    </citation>
    <scope>NUCLEOTIDE SEQUENCE</scope>
    <source>
        <strain evidence="1">1330</strain>
    </source>
</reference>
<dbReference type="AlphaFoldDB" id="K7ZZT9"/>
<dbReference type="Proteomes" id="UP000009340">
    <property type="component" value="Unassembled WGS sequence"/>
</dbReference>
<gene>
    <name evidence="1" type="ORF">BN137_1671</name>
</gene>
<name>K7ZZT9_9ENTR</name>
<proteinExistence type="predicted"/>